<evidence type="ECO:0000313" key="2">
    <source>
        <dbReference type="EMBL" id="PJJ62308.1"/>
    </source>
</evidence>
<protein>
    <submittedName>
        <fullName evidence="2">NADPH-dependent ferric siderophore reductase</fullName>
    </submittedName>
</protein>
<dbReference type="Proteomes" id="UP000230161">
    <property type="component" value="Unassembled WGS sequence"/>
</dbReference>
<name>A0A2M9BWI1_9MICO</name>
<evidence type="ECO:0000259" key="1">
    <source>
        <dbReference type="PROSITE" id="PS51384"/>
    </source>
</evidence>
<dbReference type="Pfam" id="PF04954">
    <property type="entry name" value="SIP"/>
    <property type="match status" value="1"/>
</dbReference>
<dbReference type="Gene3D" id="2.40.30.10">
    <property type="entry name" value="Translation factors"/>
    <property type="match status" value="1"/>
</dbReference>
<dbReference type="InterPro" id="IPR017927">
    <property type="entry name" value="FAD-bd_FR_type"/>
</dbReference>
<dbReference type="PANTHER" id="PTHR30157:SF0">
    <property type="entry name" value="NADPH-DEPENDENT FERRIC-CHELATE REDUCTASE"/>
    <property type="match status" value="1"/>
</dbReference>
<dbReference type="GO" id="GO:0016491">
    <property type="term" value="F:oxidoreductase activity"/>
    <property type="evidence" value="ECO:0007669"/>
    <property type="project" value="InterPro"/>
</dbReference>
<dbReference type="InterPro" id="IPR007037">
    <property type="entry name" value="SIP_rossman_dom"/>
</dbReference>
<dbReference type="Pfam" id="PF08021">
    <property type="entry name" value="FAD_binding_9"/>
    <property type="match status" value="1"/>
</dbReference>
<keyword evidence="3" id="KW-1185">Reference proteome</keyword>
<organism evidence="2 3">
    <name type="scientific">Compostimonas suwonensis</name>
    <dbReference type="NCBI Taxonomy" id="1048394"/>
    <lineage>
        <taxon>Bacteria</taxon>
        <taxon>Bacillati</taxon>
        <taxon>Actinomycetota</taxon>
        <taxon>Actinomycetes</taxon>
        <taxon>Micrococcales</taxon>
        <taxon>Microbacteriaceae</taxon>
        <taxon>Compostimonas</taxon>
    </lineage>
</organism>
<dbReference type="InterPro" id="IPR013113">
    <property type="entry name" value="SIP_FAD-bd"/>
</dbReference>
<dbReference type="Gene3D" id="3.40.50.80">
    <property type="entry name" value="Nucleotide-binding domain of ferredoxin-NADP reductase (FNR) module"/>
    <property type="match status" value="1"/>
</dbReference>
<dbReference type="AlphaFoldDB" id="A0A2M9BWI1"/>
<dbReference type="PANTHER" id="PTHR30157">
    <property type="entry name" value="FERRIC REDUCTASE, NADPH-DEPENDENT"/>
    <property type="match status" value="1"/>
</dbReference>
<dbReference type="InterPro" id="IPR039261">
    <property type="entry name" value="FNR_nucleotide-bd"/>
</dbReference>
<dbReference type="RefSeq" id="WP_211294514.1">
    <property type="nucleotide sequence ID" value="NZ_PGFB01000003.1"/>
</dbReference>
<dbReference type="EMBL" id="PGFB01000003">
    <property type="protein sequence ID" value="PJJ62308.1"/>
    <property type="molecule type" value="Genomic_DNA"/>
</dbReference>
<dbReference type="PROSITE" id="PS51384">
    <property type="entry name" value="FAD_FR"/>
    <property type="match status" value="1"/>
</dbReference>
<feature type="domain" description="FAD-binding FR-type" evidence="1">
    <location>
        <begin position="10"/>
        <end position="140"/>
    </location>
</feature>
<proteinExistence type="predicted"/>
<comment type="caution">
    <text evidence="2">The sequence shown here is derived from an EMBL/GenBank/DDBJ whole genome shotgun (WGS) entry which is preliminary data.</text>
</comment>
<dbReference type="SUPFAM" id="SSF63380">
    <property type="entry name" value="Riboflavin synthase domain-like"/>
    <property type="match status" value="1"/>
</dbReference>
<dbReference type="InterPro" id="IPR039374">
    <property type="entry name" value="SIP_fam"/>
</dbReference>
<gene>
    <name evidence="2" type="ORF">CLV54_2108</name>
</gene>
<evidence type="ECO:0000313" key="3">
    <source>
        <dbReference type="Proteomes" id="UP000230161"/>
    </source>
</evidence>
<reference evidence="2 3" key="1">
    <citation type="submission" date="2017-11" db="EMBL/GenBank/DDBJ databases">
        <title>Genomic Encyclopedia of Archaeal and Bacterial Type Strains, Phase II (KMG-II): From Individual Species to Whole Genera.</title>
        <authorList>
            <person name="Goeker M."/>
        </authorList>
    </citation>
    <scope>NUCLEOTIDE SEQUENCE [LARGE SCALE GENOMIC DNA]</scope>
    <source>
        <strain evidence="2 3">DSM 25625</strain>
    </source>
</reference>
<sequence length="265" mass="29213">MPRAGAPAQRRMLTTAVLRTRRLSPSFIRVTVGGPELADFDYQGLDQCIRLFFPRPGQAALRMPTAANNGWVAQFYLTPSSARPHVRNYTVRAFRREPFELDVDFVVHGDGPAASWAARAVAGDPVGIFDEGTMYRRRTDADWQLVVADESAVPAALSIAEQSPHELRTLLYLEVPHDDDVLETELGDAVTVRWLPRGENEGIPGRLALDVVARAELPTGRPSVFVAGESGLATGLRRYLVTERAVAKADVTFYGYWRHGRASIG</sequence>
<dbReference type="CDD" id="cd06193">
    <property type="entry name" value="siderophore_interacting"/>
    <property type="match status" value="1"/>
</dbReference>
<accession>A0A2M9BWI1</accession>
<dbReference type="InterPro" id="IPR017938">
    <property type="entry name" value="Riboflavin_synthase-like_b-brl"/>
</dbReference>